<accession>A0A1W0XC73</accession>
<dbReference type="Proteomes" id="UP000192578">
    <property type="component" value="Unassembled WGS sequence"/>
</dbReference>
<dbReference type="AlphaFoldDB" id="A0A1W0XC73"/>
<keyword evidence="1" id="KW-0732">Signal</keyword>
<protein>
    <recommendedName>
        <fullName evidence="4">Peptidase M12A domain-containing protein</fullName>
    </recommendedName>
</protein>
<feature type="signal peptide" evidence="1">
    <location>
        <begin position="1"/>
        <end position="21"/>
    </location>
</feature>
<comment type="caution">
    <text evidence="2">The sequence shown here is derived from an EMBL/GenBank/DDBJ whole genome shotgun (WGS) entry which is preliminary data.</text>
</comment>
<dbReference type="InterPro" id="IPR024079">
    <property type="entry name" value="MetalloPept_cat_dom_sf"/>
</dbReference>
<evidence type="ECO:0000256" key="1">
    <source>
        <dbReference type="SAM" id="SignalP"/>
    </source>
</evidence>
<evidence type="ECO:0000313" key="2">
    <source>
        <dbReference type="EMBL" id="OQV24861.1"/>
    </source>
</evidence>
<dbReference type="Gene3D" id="3.40.390.10">
    <property type="entry name" value="Collagenase (Catalytic Domain)"/>
    <property type="match status" value="1"/>
</dbReference>
<name>A0A1W0XC73_HYPEX</name>
<organism evidence="2 3">
    <name type="scientific">Hypsibius exemplaris</name>
    <name type="common">Freshwater tardigrade</name>
    <dbReference type="NCBI Taxonomy" id="2072580"/>
    <lineage>
        <taxon>Eukaryota</taxon>
        <taxon>Metazoa</taxon>
        <taxon>Ecdysozoa</taxon>
        <taxon>Tardigrada</taxon>
        <taxon>Eutardigrada</taxon>
        <taxon>Parachela</taxon>
        <taxon>Hypsibioidea</taxon>
        <taxon>Hypsibiidae</taxon>
        <taxon>Hypsibius</taxon>
    </lineage>
</organism>
<dbReference type="EMBL" id="MTYJ01000005">
    <property type="protein sequence ID" value="OQV24861.1"/>
    <property type="molecule type" value="Genomic_DNA"/>
</dbReference>
<feature type="chain" id="PRO_5012686924" description="Peptidase M12A domain-containing protein" evidence="1">
    <location>
        <begin position="22"/>
        <end position="287"/>
    </location>
</feature>
<reference evidence="3" key="1">
    <citation type="submission" date="2017-01" db="EMBL/GenBank/DDBJ databases">
        <title>Comparative genomics of anhydrobiosis in the tardigrade Hypsibius dujardini.</title>
        <authorList>
            <person name="Yoshida Y."/>
            <person name="Koutsovoulos G."/>
            <person name="Laetsch D."/>
            <person name="Stevens L."/>
            <person name="Kumar S."/>
            <person name="Horikawa D."/>
            <person name="Ishino K."/>
            <person name="Komine S."/>
            <person name="Tomita M."/>
            <person name="Blaxter M."/>
            <person name="Arakawa K."/>
        </authorList>
    </citation>
    <scope>NUCLEOTIDE SEQUENCE [LARGE SCALE GENOMIC DNA]</scope>
    <source>
        <strain evidence="3">Z151</strain>
    </source>
</reference>
<sequence length="287" mass="30920">MASCLLASVVLFYCATASVQGALLSVDTKYQNWVKLFPTDGPVRIPVYIDQANYTTRGDTTCVQRIKDAYAAMNRGLNGCIQFFEITSPVNVGRPFLWVSQVTNNNVLSPTCAAVPGRMNQPNNEGQKLIILGGNTPGSCCGTVRDVMRYFANTLGLRNEYQRADRETFIQVPATSRPGAGSTLNPLYTAFDPYQMLPTTVASTFPFGTTPAAPFDFNSITMVPNTKYMTSGTAYTNPLTTPATGTFEGNINNFPNSDEISGLDCQAIAAKYGCLAQGNTCANPSGR</sequence>
<dbReference type="GO" id="GO:0008237">
    <property type="term" value="F:metallopeptidase activity"/>
    <property type="evidence" value="ECO:0007669"/>
    <property type="project" value="InterPro"/>
</dbReference>
<gene>
    <name evidence="2" type="ORF">BV898_01447</name>
</gene>
<proteinExistence type="predicted"/>
<evidence type="ECO:0008006" key="4">
    <source>
        <dbReference type="Google" id="ProtNLM"/>
    </source>
</evidence>
<keyword evidence="3" id="KW-1185">Reference proteome</keyword>
<evidence type="ECO:0000313" key="3">
    <source>
        <dbReference type="Proteomes" id="UP000192578"/>
    </source>
</evidence>
<dbReference type="OrthoDB" id="291007at2759"/>